<accession>A0A927YLK6</accession>
<keyword evidence="1" id="KW-0812">Transmembrane</keyword>
<comment type="caution">
    <text evidence="2">The sequence shown here is derived from an EMBL/GenBank/DDBJ whole genome shotgun (WGS) entry which is preliminary data.</text>
</comment>
<gene>
    <name evidence="2" type="ORF">E7272_07825</name>
</gene>
<organism evidence="2 3">
    <name type="scientific">Pseudobutyrivibrio ruminis</name>
    <dbReference type="NCBI Taxonomy" id="46206"/>
    <lineage>
        <taxon>Bacteria</taxon>
        <taxon>Bacillati</taxon>
        <taxon>Bacillota</taxon>
        <taxon>Clostridia</taxon>
        <taxon>Lachnospirales</taxon>
        <taxon>Lachnospiraceae</taxon>
        <taxon>Pseudobutyrivibrio</taxon>
    </lineage>
</organism>
<evidence type="ECO:0000313" key="3">
    <source>
        <dbReference type="Proteomes" id="UP000766246"/>
    </source>
</evidence>
<keyword evidence="1" id="KW-1133">Transmembrane helix</keyword>
<dbReference type="AlphaFoldDB" id="A0A927YLK6"/>
<dbReference type="Proteomes" id="UP000766246">
    <property type="component" value="Unassembled WGS sequence"/>
</dbReference>
<evidence type="ECO:0000313" key="2">
    <source>
        <dbReference type="EMBL" id="MBE5919740.1"/>
    </source>
</evidence>
<proteinExistence type="predicted"/>
<name>A0A927YLK6_9FIRM</name>
<dbReference type="EMBL" id="SVER01000017">
    <property type="protein sequence ID" value="MBE5919740.1"/>
    <property type="molecule type" value="Genomic_DNA"/>
</dbReference>
<feature type="transmembrane region" description="Helical" evidence="1">
    <location>
        <begin position="6"/>
        <end position="25"/>
    </location>
</feature>
<sequence>MQKVRIGIISAIFVITALLVGITFFRKSTEEKEKLAKIDEIQRNIIDVNYSEGDEDEGYNYISNPQKLEGMEISVNKAAEFSDLINKQLQANGIYSDVIAITSVEKQEQKYVVKMITKINHININVTYDRKTDELTAVIEL</sequence>
<evidence type="ECO:0000256" key="1">
    <source>
        <dbReference type="SAM" id="Phobius"/>
    </source>
</evidence>
<keyword evidence="1" id="KW-0472">Membrane</keyword>
<protein>
    <submittedName>
        <fullName evidence="2">Uncharacterized protein</fullName>
    </submittedName>
</protein>
<reference evidence="2" key="1">
    <citation type="submission" date="2019-04" db="EMBL/GenBank/DDBJ databases">
        <title>Evolution of Biomass-Degrading Anaerobic Consortia Revealed by Metagenomics.</title>
        <authorList>
            <person name="Peng X."/>
        </authorList>
    </citation>
    <scope>NUCLEOTIDE SEQUENCE</scope>
    <source>
        <strain evidence="2">SIG311</strain>
    </source>
</reference>